<comment type="caution">
    <text evidence="2">The sequence shown here is derived from an EMBL/GenBank/DDBJ whole genome shotgun (WGS) entry which is preliminary data.</text>
</comment>
<proteinExistence type="predicted"/>
<accession>A0A847U2E0</accession>
<keyword evidence="1" id="KW-0472">Membrane</keyword>
<sequence length="74" mass="7805">MATNREGPIYASTLLWGVVLLATAAVIVTRGLWSGVVVFASAAAGVAVVTALLAVVERFGSEPQYDNKLDPWDE</sequence>
<reference evidence="2" key="1">
    <citation type="submission" date="2019-12" db="EMBL/GenBank/DDBJ databases">
        <title>Whole-genome sequence of Halomicrobium mukohataei pws1.</title>
        <authorList>
            <person name="Verma D.K."/>
            <person name="Gopal K."/>
            <person name="Prasad E.S."/>
        </authorList>
    </citation>
    <scope>NUCLEOTIDE SEQUENCE</scope>
    <source>
        <strain evidence="2">Pws1</strain>
    </source>
</reference>
<keyword evidence="1" id="KW-1133">Transmembrane helix</keyword>
<feature type="transmembrane region" description="Helical" evidence="1">
    <location>
        <begin position="33"/>
        <end position="56"/>
    </location>
</feature>
<dbReference type="RefSeq" id="WP_153552694.1">
    <property type="nucleotide sequence ID" value="NZ_WOYG01000001.1"/>
</dbReference>
<dbReference type="GeneID" id="94362371"/>
<keyword evidence="1" id="KW-0812">Transmembrane</keyword>
<name>A0A847U2E0_9EURY</name>
<dbReference type="Proteomes" id="UP000608662">
    <property type="component" value="Unassembled WGS sequence"/>
</dbReference>
<organism evidence="2 3">
    <name type="scientific">Halomicrobium mukohataei</name>
    <dbReference type="NCBI Taxonomy" id="57705"/>
    <lineage>
        <taxon>Archaea</taxon>
        <taxon>Methanobacteriati</taxon>
        <taxon>Methanobacteriota</taxon>
        <taxon>Stenosarchaea group</taxon>
        <taxon>Halobacteria</taxon>
        <taxon>Halobacteriales</taxon>
        <taxon>Haloarculaceae</taxon>
        <taxon>Halomicrobium</taxon>
    </lineage>
</organism>
<protein>
    <submittedName>
        <fullName evidence="2">Uncharacterized protein</fullName>
    </submittedName>
</protein>
<dbReference type="AlphaFoldDB" id="A0A847U2E0"/>
<evidence type="ECO:0000256" key="1">
    <source>
        <dbReference type="SAM" id="Phobius"/>
    </source>
</evidence>
<feature type="transmembrane region" description="Helical" evidence="1">
    <location>
        <begin position="7"/>
        <end position="27"/>
    </location>
</feature>
<evidence type="ECO:0000313" key="2">
    <source>
        <dbReference type="EMBL" id="NLV09813.1"/>
    </source>
</evidence>
<evidence type="ECO:0000313" key="3">
    <source>
        <dbReference type="Proteomes" id="UP000608662"/>
    </source>
</evidence>
<gene>
    <name evidence="2" type="ORF">GOC74_07705</name>
</gene>
<dbReference type="EMBL" id="WOYG01000001">
    <property type="protein sequence ID" value="NLV09813.1"/>
    <property type="molecule type" value="Genomic_DNA"/>
</dbReference>